<gene>
    <name evidence="2" type="ORF">BN137_1345</name>
</gene>
<feature type="compositionally biased region" description="Basic and acidic residues" evidence="1">
    <location>
        <begin position="228"/>
        <end position="250"/>
    </location>
</feature>
<comment type="caution">
    <text evidence="2">The sequence shown here is derived from an EMBL/GenBank/DDBJ whole genome shotgun (WGS) entry which is preliminary data.</text>
</comment>
<feature type="region of interest" description="Disordered" evidence="1">
    <location>
        <begin position="1"/>
        <end position="24"/>
    </location>
</feature>
<dbReference type="Pfam" id="PF05944">
    <property type="entry name" value="Phage_term_smal"/>
    <property type="match status" value="1"/>
</dbReference>
<sequence>MTSPAQRHMMRVSASETAQRQDKPLRHATAYEQMLVKLAADQRTLKQIHSTERKAEKKRELLPFYLPWVTGVLEQGKGAQDDILMTVMLWRLDAGDIAGALDIARYALRYGLTMPGQHRRAPAYLFTEEVALAAMRAHAAGEAVSIALLTDTLALTQAADMPDQVRAKLHKITGLVLRDAGEPAAALEHLRRAMQLDAQAGVKKEIERLDRELQPKPARPAAKPAAPRKKDNAIRDARKTRPPEEKRRLTECATRQGGTPVNAGFTRSATGVHRPP</sequence>
<dbReference type="GO" id="GO:0003677">
    <property type="term" value="F:DNA binding"/>
    <property type="evidence" value="ECO:0007669"/>
    <property type="project" value="InterPro"/>
</dbReference>
<reference evidence="2" key="1">
    <citation type="submission" date="2012-07" db="EMBL/GenBank/DDBJ databases">
        <authorList>
            <person name="Cummings C."/>
        </authorList>
    </citation>
    <scope>NUCLEOTIDE SEQUENCE</scope>
    <source>
        <strain evidence="2">1330</strain>
    </source>
</reference>
<dbReference type="EMBL" id="CAKW01000053">
    <property type="protein sequence ID" value="CCJ71997.1"/>
    <property type="molecule type" value="Genomic_DNA"/>
</dbReference>
<dbReference type="STRING" id="1073999.AFK62_16705"/>
<accession>K8ACK6</accession>
<keyword evidence="2" id="KW-0378">Hydrolase</keyword>
<feature type="region of interest" description="Disordered" evidence="1">
    <location>
        <begin position="208"/>
        <end position="276"/>
    </location>
</feature>
<name>K8ACK6_9ENTR</name>
<dbReference type="GO" id="GO:0004519">
    <property type="term" value="F:endonuclease activity"/>
    <property type="evidence" value="ECO:0007669"/>
    <property type="project" value="UniProtKB-KW"/>
</dbReference>
<dbReference type="Proteomes" id="UP000009340">
    <property type="component" value="Unassembled WGS sequence"/>
</dbReference>
<evidence type="ECO:0000313" key="3">
    <source>
        <dbReference type="Proteomes" id="UP000009340"/>
    </source>
</evidence>
<dbReference type="AlphaFoldDB" id="K8ACK6"/>
<organism evidence="2 3">
    <name type="scientific">Cronobacter condimenti 1330</name>
    <dbReference type="NCBI Taxonomy" id="1073999"/>
    <lineage>
        <taxon>Bacteria</taxon>
        <taxon>Pseudomonadati</taxon>
        <taxon>Pseudomonadota</taxon>
        <taxon>Gammaproteobacteria</taxon>
        <taxon>Enterobacterales</taxon>
        <taxon>Enterobacteriaceae</taxon>
        <taxon>Cronobacter</taxon>
    </lineage>
</organism>
<keyword evidence="2" id="KW-0255">Endonuclease</keyword>
<keyword evidence="2" id="KW-0540">Nuclease</keyword>
<evidence type="ECO:0000256" key="1">
    <source>
        <dbReference type="SAM" id="MobiDB-lite"/>
    </source>
</evidence>
<evidence type="ECO:0000313" key="2">
    <source>
        <dbReference type="EMBL" id="CCJ71997.1"/>
    </source>
</evidence>
<dbReference type="eggNOG" id="ENOG5030DH1">
    <property type="taxonomic scope" value="Bacteria"/>
</dbReference>
<proteinExistence type="predicted"/>
<feature type="compositionally biased region" description="Low complexity" evidence="1">
    <location>
        <begin position="215"/>
        <end position="225"/>
    </location>
</feature>
<dbReference type="InterPro" id="IPR010270">
    <property type="entry name" value="Phage_P2_GpM"/>
</dbReference>
<protein>
    <submittedName>
        <fullName evidence="2">Phage terminase, endonuclease subunit</fullName>
    </submittedName>
</protein>